<dbReference type="Gene3D" id="3.40.640.10">
    <property type="entry name" value="Type I PLP-dependent aspartate aminotransferase-like (Major domain)"/>
    <property type="match status" value="1"/>
</dbReference>
<sequence>MSDHQFGFRTRALHAGGVPDAVHGSRAVPIHQTTSYVFKDADDAANLFALQKYGNIYSRISNPTVAAFEERIASLEGGIGAVATASGMSAEFLVFAALAQSGDHIVASSQLYGGTVTQLDVTLRRFGIDTTFVDGTDPADFEAALRPETRAVYTELIANPSSEIADLEGLARVAHGAGIPLIVDATLNTPYLCRPIEHGADIVIHSATKFLGGHGTTLGGVIVESGRFDWGNGKFPLMTEPVPTYNDLSWWDNFGEFGFLTRLRSEQLRDIGPALSPQSAWQLLQGVETLPQRMDEHVANAQRVAEWLEADPRIAYVNYSGLPSHPHHERAKKYLTSAGSVFSFGVAAAGGRDGRAVGETFIGSLQLASHLANVGDSRTLVLHPASTTHQQLSAAQLEAGGVKPDLIRISVGLEDIDDILWDLDQALTAAAEGVE</sequence>
<evidence type="ECO:0000313" key="7">
    <source>
        <dbReference type="EMBL" id="HJG79758.1"/>
    </source>
</evidence>
<evidence type="ECO:0000256" key="5">
    <source>
        <dbReference type="PIRSR" id="PIRSR001434-2"/>
    </source>
</evidence>
<comment type="cofactor">
    <cofactor evidence="1 6">
        <name>pyridoxal 5'-phosphate</name>
        <dbReference type="ChEBI" id="CHEBI:597326"/>
    </cofactor>
</comment>
<gene>
    <name evidence="7" type="ORF">K8V08_05025</name>
</gene>
<protein>
    <submittedName>
        <fullName evidence="7">O-acetylhomoserine aminocarboxypropyltransferase/cysteine synthase</fullName>
    </submittedName>
</protein>
<evidence type="ECO:0000256" key="1">
    <source>
        <dbReference type="ARBA" id="ARBA00001933"/>
    </source>
</evidence>
<keyword evidence="3" id="KW-0808">Transferase</keyword>
<reference evidence="7" key="2">
    <citation type="submission" date="2021-09" db="EMBL/GenBank/DDBJ databases">
        <authorList>
            <person name="Gilroy R."/>
        </authorList>
    </citation>
    <scope>NUCLEOTIDE SEQUENCE</scope>
    <source>
        <strain evidence="7">ChiGjej5B5-7349</strain>
    </source>
</reference>
<dbReference type="InterPro" id="IPR015422">
    <property type="entry name" value="PyrdxlP-dep_Trfase_small"/>
</dbReference>
<dbReference type="GO" id="GO:0019346">
    <property type="term" value="P:transsulfuration"/>
    <property type="evidence" value="ECO:0007669"/>
    <property type="project" value="InterPro"/>
</dbReference>
<reference evidence="7" key="1">
    <citation type="journal article" date="2021" name="PeerJ">
        <title>Extensive microbial diversity within the chicken gut microbiome revealed by metagenomics and culture.</title>
        <authorList>
            <person name="Gilroy R."/>
            <person name="Ravi A."/>
            <person name="Getino M."/>
            <person name="Pursley I."/>
            <person name="Horton D.L."/>
            <person name="Alikhan N.F."/>
            <person name="Baker D."/>
            <person name="Gharbi K."/>
            <person name="Hall N."/>
            <person name="Watson M."/>
            <person name="Adriaenssens E.M."/>
            <person name="Foster-Nyarko E."/>
            <person name="Jarju S."/>
            <person name="Secka A."/>
            <person name="Antonio M."/>
            <person name="Oren A."/>
            <person name="Chaudhuri R.R."/>
            <person name="La Ragione R."/>
            <person name="Hildebrand F."/>
            <person name="Pallen M.J."/>
        </authorList>
    </citation>
    <scope>NUCLEOTIDE SEQUENCE</scope>
    <source>
        <strain evidence="7">ChiGjej5B5-7349</strain>
    </source>
</reference>
<dbReference type="GO" id="GO:0030170">
    <property type="term" value="F:pyridoxal phosphate binding"/>
    <property type="evidence" value="ECO:0007669"/>
    <property type="project" value="InterPro"/>
</dbReference>
<dbReference type="InterPro" id="IPR054542">
    <property type="entry name" value="Cys_met_metab_PP"/>
</dbReference>
<evidence type="ECO:0000256" key="4">
    <source>
        <dbReference type="ARBA" id="ARBA00022898"/>
    </source>
</evidence>
<dbReference type="GO" id="GO:0005737">
    <property type="term" value="C:cytoplasm"/>
    <property type="evidence" value="ECO:0007669"/>
    <property type="project" value="TreeGrafter"/>
</dbReference>
<evidence type="ECO:0000313" key="8">
    <source>
        <dbReference type="Proteomes" id="UP000784435"/>
    </source>
</evidence>
<dbReference type="NCBIfam" id="TIGR01326">
    <property type="entry name" value="OAH_OAS_sulfhy"/>
    <property type="match status" value="1"/>
</dbReference>
<dbReference type="GO" id="GO:0003961">
    <property type="term" value="F:O-acetylhomoserine aminocarboxypropyltransferase activity"/>
    <property type="evidence" value="ECO:0007669"/>
    <property type="project" value="TreeGrafter"/>
</dbReference>
<dbReference type="InterPro" id="IPR000277">
    <property type="entry name" value="Cys/Met-Metab_PyrdxlP-dep_enz"/>
</dbReference>
<dbReference type="AlphaFoldDB" id="A0A921MD01"/>
<feature type="modified residue" description="N6-(pyridoxal phosphate)lysine" evidence="5">
    <location>
        <position position="209"/>
    </location>
</feature>
<dbReference type="PANTHER" id="PTHR43797:SF2">
    <property type="entry name" value="HOMOCYSTEINE_CYSTEINE SYNTHASE"/>
    <property type="match status" value="1"/>
</dbReference>
<accession>A0A921MD01</accession>
<dbReference type="GO" id="GO:0071269">
    <property type="term" value="P:L-homocysteine biosynthetic process"/>
    <property type="evidence" value="ECO:0007669"/>
    <property type="project" value="TreeGrafter"/>
</dbReference>
<dbReference type="PANTHER" id="PTHR43797">
    <property type="entry name" value="HOMOCYSTEINE/CYSTEINE SYNTHASE"/>
    <property type="match status" value="1"/>
</dbReference>
<dbReference type="EMBL" id="DYUK01000105">
    <property type="protein sequence ID" value="HJG79758.1"/>
    <property type="molecule type" value="Genomic_DNA"/>
</dbReference>
<dbReference type="Pfam" id="PF01053">
    <property type="entry name" value="Cys_Met_Meta_PP"/>
    <property type="match status" value="1"/>
</dbReference>
<dbReference type="Proteomes" id="UP000784435">
    <property type="component" value="Unassembled WGS sequence"/>
</dbReference>
<name>A0A921MD01_9MICO</name>
<dbReference type="InterPro" id="IPR015421">
    <property type="entry name" value="PyrdxlP-dep_Trfase_major"/>
</dbReference>
<evidence type="ECO:0000256" key="3">
    <source>
        <dbReference type="ARBA" id="ARBA00022679"/>
    </source>
</evidence>
<dbReference type="Gene3D" id="3.90.1150.10">
    <property type="entry name" value="Aspartate Aminotransferase, domain 1"/>
    <property type="match status" value="1"/>
</dbReference>
<comment type="caution">
    <text evidence="7">The sequence shown here is derived from an EMBL/GenBank/DDBJ whole genome shotgun (WGS) entry which is preliminary data.</text>
</comment>
<dbReference type="InterPro" id="IPR015424">
    <property type="entry name" value="PyrdxlP-dep_Trfase"/>
</dbReference>
<dbReference type="InterPro" id="IPR006235">
    <property type="entry name" value="OAc-hSer/O-AcSer_sulfhydrylase"/>
</dbReference>
<keyword evidence="4 5" id="KW-0663">Pyridoxal phosphate</keyword>
<dbReference type="PIRSF" id="PIRSF001434">
    <property type="entry name" value="CGS"/>
    <property type="match status" value="1"/>
</dbReference>
<dbReference type="FunFam" id="3.40.640.10:FF:000035">
    <property type="entry name" value="O-succinylhomoserine sulfhydrylase"/>
    <property type="match status" value="1"/>
</dbReference>
<proteinExistence type="inferred from homology"/>
<evidence type="ECO:0000256" key="6">
    <source>
        <dbReference type="RuleBase" id="RU362118"/>
    </source>
</evidence>
<comment type="similarity">
    <text evidence="2 6">Belongs to the trans-sulfuration enzymes family.</text>
</comment>
<dbReference type="GO" id="GO:0006535">
    <property type="term" value="P:cysteine biosynthetic process from serine"/>
    <property type="evidence" value="ECO:0007669"/>
    <property type="project" value="TreeGrafter"/>
</dbReference>
<dbReference type="GO" id="GO:0004124">
    <property type="term" value="F:cysteine synthase activity"/>
    <property type="evidence" value="ECO:0007669"/>
    <property type="project" value="TreeGrafter"/>
</dbReference>
<dbReference type="SUPFAM" id="SSF53383">
    <property type="entry name" value="PLP-dependent transferases"/>
    <property type="match status" value="1"/>
</dbReference>
<dbReference type="CDD" id="cd00614">
    <property type="entry name" value="CGS_like"/>
    <property type="match status" value="1"/>
</dbReference>
<organism evidence="7 8">
    <name type="scientific">Brevibacterium senegalense</name>
    <dbReference type="NCBI Taxonomy" id="1033736"/>
    <lineage>
        <taxon>Bacteria</taxon>
        <taxon>Bacillati</taxon>
        <taxon>Actinomycetota</taxon>
        <taxon>Actinomycetes</taxon>
        <taxon>Micrococcales</taxon>
        <taxon>Brevibacteriaceae</taxon>
        <taxon>Brevibacterium</taxon>
    </lineage>
</organism>
<evidence type="ECO:0000256" key="2">
    <source>
        <dbReference type="ARBA" id="ARBA00009077"/>
    </source>
</evidence>
<dbReference type="PROSITE" id="PS00868">
    <property type="entry name" value="CYS_MET_METAB_PP"/>
    <property type="match status" value="1"/>
</dbReference>